<dbReference type="NCBIfam" id="TIGR02937">
    <property type="entry name" value="sigma70-ECF"/>
    <property type="match status" value="1"/>
</dbReference>
<dbReference type="Gene3D" id="1.10.1740.10">
    <property type="match status" value="1"/>
</dbReference>
<evidence type="ECO:0008006" key="3">
    <source>
        <dbReference type="Google" id="ProtNLM"/>
    </source>
</evidence>
<dbReference type="AlphaFoldDB" id="A0A429Z8A9"/>
<dbReference type="Proteomes" id="UP000277864">
    <property type="component" value="Unassembled WGS sequence"/>
</dbReference>
<sequence>MINDSQRRIQLFNQYQKMIYSALKKANVSLLDEDYEDLVQLGSVILLEQIDELLHDPSIDQTKWQGYMFQKIYWKMIDTLRKRRVNGDHATLTKEGILPDSLIFPNLEEKIFFKELMMIVENYLTPKERRLFYDLVNPELSRRQLAKNYGISPKTLYRHQHLLKEKIKKLAIWG</sequence>
<dbReference type="GO" id="GO:0003700">
    <property type="term" value="F:DNA-binding transcription factor activity"/>
    <property type="evidence" value="ECO:0007669"/>
    <property type="project" value="InterPro"/>
</dbReference>
<keyword evidence="2" id="KW-1185">Reference proteome</keyword>
<reference evidence="1 2" key="1">
    <citation type="submission" date="2018-03" db="EMBL/GenBank/DDBJ databases">
        <authorList>
            <person name="Gulvik C.A."/>
        </authorList>
    </citation>
    <scope>NUCLEOTIDE SEQUENCE [LARGE SCALE GENOMIC DNA]</scope>
    <source>
        <strain evidence="1 2">JCM 31581</strain>
    </source>
</reference>
<name>A0A429Z8A9_9ENTE</name>
<dbReference type="EMBL" id="PXZH01000001">
    <property type="protein sequence ID" value="RST89918.1"/>
    <property type="molecule type" value="Genomic_DNA"/>
</dbReference>
<evidence type="ECO:0000313" key="1">
    <source>
        <dbReference type="EMBL" id="RST89918.1"/>
    </source>
</evidence>
<dbReference type="Gene3D" id="1.10.10.60">
    <property type="entry name" value="Homeodomain-like"/>
    <property type="match status" value="1"/>
</dbReference>
<protein>
    <recommendedName>
        <fullName evidence="3">Sigma-70 family RNA polymerase sigma factor</fullName>
    </recommendedName>
</protein>
<gene>
    <name evidence="1" type="ORF">C7P63_02235</name>
</gene>
<dbReference type="GO" id="GO:0006352">
    <property type="term" value="P:DNA-templated transcription initiation"/>
    <property type="evidence" value="ECO:0007669"/>
    <property type="project" value="InterPro"/>
</dbReference>
<organism evidence="1 2">
    <name type="scientific">Vagococcus humatus</name>
    <dbReference type="NCBI Taxonomy" id="1889241"/>
    <lineage>
        <taxon>Bacteria</taxon>
        <taxon>Bacillati</taxon>
        <taxon>Bacillota</taxon>
        <taxon>Bacilli</taxon>
        <taxon>Lactobacillales</taxon>
        <taxon>Enterococcaceae</taxon>
        <taxon>Vagococcus</taxon>
    </lineage>
</organism>
<dbReference type="SUPFAM" id="SSF88659">
    <property type="entry name" value="Sigma3 and sigma4 domains of RNA polymerase sigma factors"/>
    <property type="match status" value="1"/>
</dbReference>
<dbReference type="InterPro" id="IPR013324">
    <property type="entry name" value="RNA_pol_sigma_r3/r4-like"/>
</dbReference>
<dbReference type="OrthoDB" id="2184014at2"/>
<accession>A0A429Z8A9</accession>
<dbReference type="InterPro" id="IPR014284">
    <property type="entry name" value="RNA_pol_sigma-70_dom"/>
</dbReference>
<proteinExistence type="predicted"/>
<evidence type="ECO:0000313" key="2">
    <source>
        <dbReference type="Proteomes" id="UP000277864"/>
    </source>
</evidence>
<comment type="caution">
    <text evidence="1">The sequence shown here is derived from an EMBL/GenBank/DDBJ whole genome shotgun (WGS) entry which is preliminary data.</text>
</comment>
<dbReference type="RefSeq" id="WP_125942531.1">
    <property type="nucleotide sequence ID" value="NZ_PXZH01000001.1"/>
</dbReference>